<dbReference type="Gene3D" id="2.60.40.1880">
    <property type="entry name" value="Invasion associated locus B (IalB) protein"/>
    <property type="match status" value="1"/>
</dbReference>
<reference evidence="2" key="1">
    <citation type="submission" date="2022-08" db="EMBL/GenBank/DDBJ databases">
        <title>Chelativorans sichuanense sp. nov., a paraffin oil-degrading bacterium isolated from a mixture of oil-based drill cuttings and paddy soil.</title>
        <authorList>
            <person name="Yu J."/>
            <person name="Liu H."/>
            <person name="Chen Q."/>
        </authorList>
    </citation>
    <scope>NUCLEOTIDE SEQUENCE</scope>
    <source>
        <strain evidence="2">SCAU 2101</strain>
    </source>
</reference>
<sequence length="180" mass="19714">MKKAALAIRLFVSSICLLTLNAASAQEEIEMQGPTSLSETYDAWTVQCVNQQQGEVTRRVCQMSQTLLQKESQQRVLTFALRRSEDRAVATLVLPFGLLLSEGFRIQMADEEILRGAFRTCLPAGCIAEVEIPADTISKLEAAETANVLMTATSGQQVKADISLMGFRAAYQRLVALAAR</sequence>
<protein>
    <submittedName>
        <fullName evidence="2">Invasion associated locus B family protein</fullName>
    </submittedName>
</protein>
<dbReference type="Proteomes" id="UP001149009">
    <property type="component" value="Unassembled WGS sequence"/>
</dbReference>
<gene>
    <name evidence="2" type="ORF">NYR54_14615</name>
</gene>
<organism evidence="2 3">
    <name type="scientific">Chelativorans petroleitrophicus</name>
    <dbReference type="NCBI Taxonomy" id="2975484"/>
    <lineage>
        <taxon>Bacteria</taxon>
        <taxon>Pseudomonadati</taxon>
        <taxon>Pseudomonadota</taxon>
        <taxon>Alphaproteobacteria</taxon>
        <taxon>Hyphomicrobiales</taxon>
        <taxon>Phyllobacteriaceae</taxon>
        <taxon>Chelativorans</taxon>
    </lineage>
</organism>
<evidence type="ECO:0000256" key="1">
    <source>
        <dbReference type="SAM" id="SignalP"/>
    </source>
</evidence>
<keyword evidence="1" id="KW-0732">Signal</keyword>
<keyword evidence="3" id="KW-1185">Reference proteome</keyword>
<evidence type="ECO:0000313" key="3">
    <source>
        <dbReference type="Proteomes" id="UP001149009"/>
    </source>
</evidence>
<feature type="chain" id="PRO_5040844433" evidence="1">
    <location>
        <begin position="26"/>
        <end position="180"/>
    </location>
</feature>
<comment type="caution">
    <text evidence="2">The sequence shown here is derived from an EMBL/GenBank/DDBJ whole genome shotgun (WGS) entry which is preliminary data.</text>
</comment>
<evidence type="ECO:0000313" key="2">
    <source>
        <dbReference type="EMBL" id="MCT8991513.1"/>
    </source>
</evidence>
<dbReference type="InterPro" id="IPR010642">
    <property type="entry name" value="Invasion_prot_B"/>
</dbReference>
<proteinExistence type="predicted"/>
<dbReference type="InterPro" id="IPR038696">
    <property type="entry name" value="IalB_sf"/>
</dbReference>
<accession>A0A9X2XA03</accession>
<dbReference type="EMBL" id="JAODNV010000016">
    <property type="protein sequence ID" value="MCT8991513.1"/>
    <property type="molecule type" value="Genomic_DNA"/>
</dbReference>
<dbReference type="RefSeq" id="WP_261516441.1">
    <property type="nucleotide sequence ID" value="NZ_JAODNV010000016.1"/>
</dbReference>
<feature type="signal peptide" evidence="1">
    <location>
        <begin position="1"/>
        <end position="25"/>
    </location>
</feature>
<dbReference type="AlphaFoldDB" id="A0A9X2XA03"/>
<name>A0A9X2XA03_9HYPH</name>
<dbReference type="Pfam" id="PF06776">
    <property type="entry name" value="IalB"/>
    <property type="match status" value="1"/>
</dbReference>